<evidence type="ECO:0000313" key="1">
    <source>
        <dbReference type="EMBL" id="KAG0560836.1"/>
    </source>
</evidence>
<reference evidence="1" key="1">
    <citation type="submission" date="2020-06" db="EMBL/GenBank/DDBJ databases">
        <title>WGS assembly of Ceratodon purpureus strain R40.</title>
        <authorList>
            <person name="Carey S.B."/>
            <person name="Jenkins J."/>
            <person name="Shu S."/>
            <person name="Lovell J.T."/>
            <person name="Sreedasyam A."/>
            <person name="Maumus F."/>
            <person name="Tiley G.P."/>
            <person name="Fernandez-Pozo N."/>
            <person name="Barry K."/>
            <person name="Chen C."/>
            <person name="Wang M."/>
            <person name="Lipzen A."/>
            <person name="Daum C."/>
            <person name="Saski C.A."/>
            <person name="Payton A.C."/>
            <person name="Mcbreen J.C."/>
            <person name="Conrad R.E."/>
            <person name="Kollar L.M."/>
            <person name="Olsson S."/>
            <person name="Huttunen S."/>
            <person name="Landis J.B."/>
            <person name="Wickett N.J."/>
            <person name="Johnson M.G."/>
            <person name="Rensing S.A."/>
            <person name="Grimwood J."/>
            <person name="Schmutz J."/>
            <person name="Mcdaniel S.F."/>
        </authorList>
    </citation>
    <scope>NUCLEOTIDE SEQUENCE</scope>
    <source>
        <strain evidence="1">R40</strain>
    </source>
</reference>
<sequence>MNFFVSKQENAFISKKLSSDTVFQRHGFHKLLKSLKPASCIGVLMLYITSKNMGSRILEIVYCWCMVLTGFRDIYVNGVCFLTISQKFYSHRLESFAVLSHDFLISILAT</sequence>
<dbReference type="Proteomes" id="UP000822688">
    <property type="component" value="Chromosome 9"/>
</dbReference>
<gene>
    <name evidence="1" type="ORF">KC19_9G017400</name>
</gene>
<protein>
    <submittedName>
        <fullName evidence="1">Uncharacterized protein</fullName>
    </submittedName>
</protein>
<dbReference type="AlphaFoldDB" id="A0A8T0GMS3"/>
<keyword evidence="2" id="KW-1185">Reference proteome</keyword>
<dbReference type="EMBL" id="CM026430">
    <property type="protein sequence ID" value="KAG0560836.1"/>
    <property type="molecule type" value="Genomic_DNA"/>
</dbReference>
<organism evidence="1 2">
    <name type="scientific">Ceratodon purpureus</name>
    <name type="common">Fire moss</name>
    <name type="synonym">Dicranum purpureum</name>
    <dbReference type="NCBI Taxonomy" id="3225"/>
    <lineage>
        <taxon>Eukaryota</taxon>
        <taxon>Viridiplantae</taxon>
        <taxon>Streptophyta</taxon>
        <taxon>Embryophyta</taxon>
        <taxon>Bryophyta</taxon>
        <taxon>Bryophytina</taxon>
        <taxon>Bryopsida</taxon>
        <taxon>Dicranidae</taxon>
        <taxon>Pseudoditrichales</taxon>
        <taxon>Ditrichaceae</taxon>
        <taxon>Ceratodon</taxon>
    </lineage>
</organism>
<accession>A0A8T0GMS3</accession>
<comment type="caution">
    <text evidence="1">The sequence shown here is derived from an EMBL/GenBank/DDBJ whole genome shotgun (WGS) entry which is preliminary data.</text>
</comment>
<proteinExistence type="predicted"/>
<name>A0A8T0GMS3_CERPU</name>
<evidence type="ECO:0000313" key="2">
    <source>
        <dbReference type="Proteomes" id="UP000822688"/>
    </source>
</evidence>